<name>A0A409VLV9_9AGAR</name>
<evidence type="ECO:0008006" key="5">
    <source>
        <dbReference type="Google" id="ProtNLM"/>
    </source>
</evidence>
<feature type="compositionally biased region" description="Basic and acidic residues" evidence="2">
    <location>
        <begin position="574"/>
        <end position="585"/>
    </location>
</feature>
<keyword evidence="4" id="KW-1185">Reference proteome</keyword>
<dbReference type="OrthoDB" id="5599269at2759"/>
<feature type="compositionally biased region" description="Polar residues" evidence="2">
    <location>
        <begin position="407"/>
        <end position="451"/>
    </location>
</feature>
<evidence type="ECO:0000256" key="1">
    <source>
        <dbReference type="SAM" id="Coils"/>
    </source>
</evidence>
<feature type="compositionally biased region" description="Low complexity" evidence="2">
    <location>
        <begin position="807"/>
        <end position="821"/>
    </location>
</feature>
<dbReference type="InterPro" id="IPR027267">
    <property type="entry name" value="AH/BAR_dom_sf"/>
</dbReference>
<protein>
    <recommendedName>
        <fullName evidence="5">Eisosome component PIL1-domain-containing protein</fullName>
    </recommendedName>
</protein>
<feature type="region of interest" description="Disordered" evidence="2">
    <location>
        <begin position="313"/>
        <end position="1111"/>
    </location>
</feature>
<feature type="compositionally biased region" description="Basic and acidic residues" evidence="2">
    <location>
        <begin position="452"/>
        <end position="469"/>
    </location>
</feature>
<dbReference type="InterPro" id="IPR028245">
    <property type="entry name" value="PIL1/LSP1"/>
</dbReference>
<evidence type="ECO:0000313" key="4">
    <source>
        <dbReference type="Proteomes" id="UP000284842"/>
    </source>
</evidence>
<feature type="compositionally biased region" description="Low complexity" evidence="2">
    <location>
        <begin position="489"/>
        <end position="506"/>
    </location>
</feature>
<dbReference type="GO" id="GO:0006897">
    <property type="term" value="P:endocytosis"/>
    <property type="evidence" value="ECO:0007669"/>
    <property type="project" value="TreeGrafter"/>
</dbReference>
<feature type="region of interest" description="Disordered" evidence="2">
    <location>
        <begin position="256"/>
        <end position="293"/>
    </location>
</feature>
<feature type="compositionally biased region" description="Polar residues" evidence="2">
    <location>
        <begin position="313"/>
        <end position="332"/>
    </location>
</feature>
<keyword evidence="1" id="KW-0175">Coiled coil</keyword>
<feature type="compositionally biased region" description="Low complexity" evidence="2">
    <location>
        <begin position="676"/>
        <end position="696"/>
    </location>
</feature>
<feature type="compositionally biased region" description="Polar residues" evidence="2">
    <location>
        <begin position="829"/>
        <end position="838"/>
    </location>
</feature>
<dbReference type="GO" id="GO:0008289">
    <property type="term" value="F:lipid binding"/>
    <property type="evidence" value="ECO:0007669"/>
    <property type="project" value="TreeGrafter"/>
</dbReference>
<dbReference type="PANTHER" id="PTHR31962">
    <property type="entry name" value="SPHINGOLIPID LONG CHAIN BASE-RESPONSIVE PROTEIN PIL1"/>
    <property type="match status" value="1"/>
</dbReference>
<feature type="compositionally biased region" description="Polar residues" evidence="2">
    <location>
        <begin position="356"/>
        <end position="367"/>
    </location>
</feature>
<feature type="compositionally biased region" description="Polar residues" evidence="2">
    <location>
        <begin position="911"/>
        <end position="924"/>
    </location>
</feature>
<comment type="caution">
    <text evidence="3">The sequence shown here is derived from an EMBL/GenBank/DDBJ whole genome shotgun (WGS) entry which is preliminary data.</text>
</comment>
<evidence type="ECO:0000256" key="2">
    <source>
        <dbReference type="SAM" id="MobiDB-lite"/>
    </source>
</evidence>
<feature type="compositionally biased region" description="Basic and acidic residues" evidence="2">
    <location>
        <begin position="601"/>
        <end position="617"/>
    </location>
</feature>
<feature type="compositionally biased region" description="Basic and acidic residues" evidence="2">
    <location>
        <begin position="666"/>
        <end position="675"/>
    </location>
</feature>
<dbReference type="AlphaFoldDB" id="A0A409VLV9"/>
<dbReference type="GO" id="GO:0070941">
    <property type="term" value="P:eisosome assembly"/>
    <property type="evidence" value="ECO:0007669"/>
    <property type="project" value="TreeGrafter"/>
</dbReference>
<feature type="compositionally biased region" description="Low complexity" evidence="2">
    <location>
        <begin position="618"/>
        <end position="630"/>
    </location>
</feature>
<sequence>MFKTAATKIAHNSTLPSLGGNQDLRPLQDLITAEKAVLISLQKLSVDYSKAAEALRTWGLSEGDDLGDILSASTNVLNHFSTALSQYAAHGHTMRDQLKAIRTREEALDELKRRRRTVVRKADDAEKKLSKMSPEHKNLMMQTELLNRLQSEIRQMDSDILVEEAALGDFKRSATRVWMGLKFGGLLECCEKGMIAAELGKHIIAEVPEETTQPGLPRSMYYGHQKVESYVSEAYRRINEVALSTVPSAAFRDRQQYTQGGFPPPSGSQSPAPWNPNASKPQPPPPITIEDDFQAPSRPYAAGVASPPLASVSSLGTQSLGGRYQEPSNSSGIRGPGSQFSIPGHEHQTTDDFGVTTRSNGPLESPSSGGGRFATFPVKTRPPGSAGGFTLSDPPSLTSRNEPEESFSASIAQALGDSSAQNSSLAAESSQPQPTSPSWVTHNTGSGLHSQGTDDKSITLEDGPTRSKGPESATSSSFAPILPPISIDAPESQSTPSSGSISGLPPGAAPPDPWGQPDRQSPPQGQPASRDRQPSGSNDALLAYMLTSQDNDPDDDLPSPAPTQMTIPIIDPRLQVHGETPEQRLSRHVRFGQVEDVEEEIEKRVSLEKERERKSLEESAQSQTQTQAQAPARNTPSPPGQTVDAPKYSLEDPHPSPKPDTTAVPTKEEVDKNAPEEPSSSPEANERALNAAAAREITLELEALKGNPPVPEKSFVSQPISPTQRGGPPSRLNNFNATPYDDYNSGREPSPLLPPQASFTKRAVSPHPYAELNSNPAPYGQYSPQQQPEPPYQPTPSYRQQPPPALSPAQAYAQAYQNSAYQPPPQQQEYTSPVNSNLPPRLQALNNNPPDNPVPPRFQNLNGGRPGGNNVPPRFQTAGPAQVPTTMVAEPDPTLSPPNAEFSRPLGSLPFNRSNVSLNGGNSPISPPAPGTRTISAAAFKRPLRTNTGDSAGNSPIPPFNGEPLMRKALPTSPREPLIGSPPGSREQPPVVHEPPSQYQPPPSQYQQPASQYQQPPSQYQQSSQYQPSGQYQRSPPQLQEPPQQQRQPPPQLQQQRPVSEFEEYDYISAYVNNSNPNSPLQGEFNAPDGHPQRGGYADHRYGHDTDSGLR</sequence>
<dbReference type="EMBL" id="NHTK01006027">
    <property type="protein sequence ID" value="PPQ67196.1"/>
    <property type="molecule type" value="Genomic_DNA"/>
</dbReference>
<accession>A0A409VLV9</accession>
<dbReference type="GO" id="GO:0036286">
    <property type="term" value="C:eisosome filament"/>
    <property type="evidence" value="ECO:0007669"/>
    <property type="project" value="TreeGrafter"/>
</dbReference>
<feature type="compositionally biased region" description="Polar residues" evidence="2">
    <location>
        <begin position="715"/>
        <end position="724"/>
    </location>
</feature>
<feature type="compositionally biased region" description="Low complexity" evidence="2">
    <location>
        <begin position="267"/>
        <end position="280"/>
    </location>
</feature>
<feature type="compositionally biased region" description="Polar residues" evidence="2">
    <location>
        <begin position="518"/>
        <end position="527"/>
    </location>
</feature>
<gene>
    <name evidence="3" type="ORF">CVT24_011267</name>
</gene>
<dbReference type="PANTHER" id="PTHR31962:SF6">
    <property type="entry name" value="EISOSOME COMPONENT PIL1-DOMAIN-CONTAINING PROTEIN"/>
    <property type="match status" value="1"/>
</dbReference>
<feature type="compositionally biased region" description="Low complexity" evidence="2">
    <location>
        <begin position="860"/>
        <end position="873"/>
    </location>
</feature>
<feature type="coiled-coil region" evidence="1">
    <location>
        <begin position="94"/>
        <end position="128"/>
    </location>
</feature>
<evidence type="ECO:0000313" key="3">
    <source>
        <dbReference type="EMBL" id="PPQ67196.1"/>
    </source>
</evidence>
<dbReference type="STRING" id="181874.A0A409VLV9"/>
<dbReference type="Gene3D" id="1.20.1270.60">
    <property type="entry name" value="Arfaptin homology (AH) domain/BAR domain"/>
    <property type="match status" value="1"/>
</dbReference>
<dbReference type="InParanoid" id="A0A409VLV9"/>
<feature type="compositionally biased region" description="Low complexity" evidence="2">
    <location>
        <begin position="1005"/>
        <end position="1058"/>
    </location>
</feature>
<dbReference type="GO" id="GO:0005886">
    <property type="term" value="C:plasma membrane"/>
    <property type="evidence" value="ECO:0007669"/>
    <property type="project" value="TreeGrafter"/>
</dbReference>
<feature type="compositionally biased region" description="Polar residues" evidence="2">
    <location>
        <begin position="945"/>
        <end position="954"/>
    </location>
</feature>
<feature type="compositionally biased region" description="Low complexity" evidence="2">
    <location>
        <begin position="776"/>
        <end position="786"/>
    </location>
</feature>
<organism evidence="3 4">
    <name type="scientific">Panaeolus cyanescens</name>
    <dbReference type="NCBI Taxonomy" id="181874"/>
    <lineage>
        <taxon>Eukaryota</taxon>
        <taxon>Fungi</taxon>
        <taxon>Dikarya</taxon>
        <taxon>Basidiomycota</taxon>
        <taxon>Agaricomycotina</taxon>
        <taxon>Agaricomycetes</taxon>
        <taxon>Agaricomycetidae</taxon>
        <taxon>Agaricales</taxon>
        <taxon>Agaricineae</taxon>
        <taxon>Galeropsidaceae</taxon>
        <taxon>Panaeolus</taxon>
    </lineage>
</organism>
<feature type="compositionally biased region" description="Basic and acidic residues" evidence="2">
    <location>
        <begin position="1097"/>
        <end position="1111"/>
    </location>
</feature>
<reference evidence="3 4" key="1">
    <citation type="journal article" date="2018" name="Evol. Lett.">
        <title>Horizontal gene cluster transfer increased hallucinogenic mushroom diversity.</title>
        <authorList>
            <person name="Reynolds H.T."/>
            <person name="Vijayakumar V."/>
            <person name="Gluck-Thaler E."/>
            <person name="Korotkin H.B."/>
            <person name="Matheny P.B."/>
            <person name="Slot J.C."/>
        </authorList>
    </citation>
    <scope>NUCLEOTIDE SEQUENCE [LARGE SCALE GENOMIC DNA]</scope>
    <source>
        <strain evidence="3 4">2629</strain>
    </source>
</reference>
<proteinExistence type="predicted"/>
<feature type="compositionally biased region" description="Polar residues" evidence="2">
    <location>
        <begin position="1071"/>
        <end position="1081"/>
    </location>
</feature>
<dbReference type="Pfam" id="PF13805">
    <property type="entry name" value="Pil1"/>
    <property type="match status" value="1"/>
</dbReference>
<dbReference type="Proteomes" id="UP000284842">
    <property type="component" value="Unassembled WGS sequence"/>
</dbReference>